<dbReference type="InterPro" id="IPR008979">
    <property type="entry name" value="Galactose-bd-like_sf"/>
</dbReference>
<dbReference type="SMART" id="SM00939">
    <property type="entry name" value="PepX_C"/>
    <property type="match status" value="1"/>
</dbReference>
<dbReference type="Gene3D" id="2.60.120.260">
    <property type="entry name" value="Galactose-binding domain-like"/>
    <property type="match status" value="1"/>
</dbReference>
<evidence type="ECO:0000259" key="4">
    <source>
        <dbReference type="SMART" id="SM00939"/>
    </source>
</evidence>
<feature type="signal peptide" evidence="3">
    <location>
        <begin position="1"/>
        <end position="25"/>
    </location>
</feature>
<dbReference type="Gene3D" id="1.10.3020.10">
    <property type="entry name" value="alpha-amino acid ester hydrolase ( Helical cap domain)"/>
    <property type="match status" value="2"/>
</dbReference>
<dbReference type="AlphaFoldDB" id="A0A512M4J2"/>
<dbReference type="GO" id="GO:0008239">
    <property type="term" value="F:dipeptidyl-peptidase activity"/>
    <property type="evidence" value="ECO:0007669"/>
    <property type="project" value="InterPro"/>
</dbReference>
<sequence length="557" mass="61965">MKFPRPDVRWPLLFSLLLSAWAVDAASLPPLDLGGVREEHVMIPMRDGVHLSAYLYLPAGEGQWPAVFEQRYANVTSTGTRKSSADLARRGFAVAMVNFRGSQESEGTYVGYRALAWGEKKDGYDTCEWLASQPWCTGKVGTFGSSQGGFAQNFLAVTQPPHLTCQYMVDTGLSLFQEGYRIGGVTRPGRFADFGANCRNPADNDALLAEWDQHPNYDDYWRAEDCTLHFSKMNVPCFTIGSWYDFMVQGSVGSFIGRQHQGGPNSRGKQWLLLGPWLHGRLNKGSKVGDLVYPDNVVWPEVDHMVRWFDHWLKGADNGIEKEPTVRYYVMGAVGEAGAPGNEYRSAADWPPQTQAGSLYLQADGLLGEKASSAEKSSTSYESDPAHPMEIAGRAFPGAKDARAFETQKEVRTWTTEPLTEPMEWNGEVKAEVWLSSTAPDTDVLLRVSDVYPDGRSILVMDYPMRARYRGGWDKQTLLMPGEPAQLSWHIGWTSLIFAKGHRIRVTLASTGAPLYEPNTQTGAAQTRDWQKDARAATNTIWHDAAHPSRIMVPLVK</sequence>
<dbReference type="InterPro" id="IPR000383">
    <property type="entry name" value="Xaa-Pro-like_dom"/>
</dbReference>
<evidence type="ECO:0000256" key="3">
    <source>
        <dbReference type="SAM" id="SignalP"/>
    </source>
</evidence>
<dbReference type="InterPro" id="IPR029058">
    <property type="entry name" value="AB_hydrolase_fold"/>
</dbReference>
<feature type="domain" description="Xaa-Pro dipeptidyl-peptidase C-terminal" evidence="4">
    <location>
        <begin position="306"/>
        <end position="552"/>
    </location>
</feature>
<dbReference type="RefSeq" id="WP_146849122.1">
    <property type="nucleotide sequence ID" value="NZ_BKAG01000004.1"/>
</dbReference>
<dbReference type="Proteomes" id="UP000321577">
    <property type="component" value="Unassembled WGS sequence"/>
</dbReference>
<dbReference type="Gene3D" id="3.40.50.1820">
    <property type="entry name" value="alpha/beta hydrolase"/>
    <property type="match status" value="2"/>
</dbReference>
<feature type="region of interest" description="Disordered" evidence="2">
    <location>
        <begin position="371"/>
        <end position="390"/>
    </location>
</feature>
<evidence type="ECO:0000256" key="2">
    <source>
        <dbReference type="SAM" id="MobiDB-lite"/>
    </source>
</evidence>
<feature type="chain" id="PRO_5022041801" evidence="3">
    <location>
        <begin position="26"/>
        <end position="557"/>
    </location>
</feature>
<proteinExistence type="predicted"/>
<comment type="caution">
    <text evidence="5">The sequence shown here is derived from an EMBL/GenBank/DDBJ whole genome shotgun (WGS) entry which is preliminary data.</text>
</comment>
<dbReference type="Pfam" id="PF02129">
    <property type="entry name" value="Peptidase_S15"/>
    <property type="match status" value="2"/>
</dbReference>
<keyword evidence="3" id="KW-0732">Signal</keyword>
<name>A0A512M4J2_9BACT</name>
<feature type="compositionally biased region" description="Low complexity" evidence="2">
    <location>
        <begin position="371"/>
        <end position="383"/>
    </location>
</feature>
<reference evidence="5 6" key="1">
    <citation type="submission" date="2019-07" db="EMBL/GenBank/DDBJ databases">
        <title>Whole genome shotgun sequence of Brevifollis gellanilyticus NBRC 108608.</title>
        <authorList>
            <person name="Hosoyama A."/>
            <person name="Uohara A."/>
            <person name="Ohji S."/>
            <person name="Ichikawa N."/>
        </authorList>
    </citation>
    <scope>NUCLEOTIDE SEQUENCE [LARGE SCALE GENOMIC DNA]</scope>
    <source>
        <strain evidence="5 6">NBRC 108608</strain>
    </source>
</reference>
<dbReference type="SUPFAM" id="SSF49785">
    <property type="entry name" value="Galactose-binding domain-like"/>
    <property type="match status" value="1"/>
</dbReference>
<dbReference type="OrthoDB" id="319764at2"/>
<keyword evidence="1" id="KW-0378">Hydrolase</keyword>
<dbReference type="InterPro" id="IPR005674">
    <property type="entry name" value="CocE/Ser_esterase"/>
</dbReference>
<gene>
    <name evidence="5" type="ORF">BGE01nite_09550</name>
</gene>
<evidence type="ECO:0000313" key="6">
    <source>
        <dbReference type="Proteomes" id="UP000321577"/>
    </source>
</evidence>
<evidence type="ECO:0000313" key="5">
    <source>
        <dbReference type="EMBL" id="GEP41664.1"/>
    </source>
</evidence>
<organism evidence="5 6">
    <name type="scientific">Brevifollis gellanilyticus</name>
    <dbReference type="NCBI Taxonomy" id="748831"/>
    <lineage>
        <taxon>Bacteria</taxon>
        <taxon>Pseudomonadati</taxon>
        <taxon>Verrucomicrobiota</taxon>
        <taxon>Verrucomicrobiia</taxon>
        <taxon>Verrucomicrobiales</taxon>
        <taxon>Verrucomicrobiaceae</taxon>
    </lineage>
</organism>
<protein>
    <submittedName>
        <fullName evidence="5">X-Pro dipeptidyl-peptidase</fullName>
    </submittedName>
</protein>
<dbReference type="EMBL" id="BKAG01000004">
    <property type="protein sequence ID" value="GEP41664.1"/>
    <property type="molecule type" value="Genomic_DNA"/>
</dbReference>
<evidence type="ECO:0000256" key="1">
    <source>
        <dbReference type="ARBA" id="ARBA00022801"/>
    </source>
</evidence>
<dbReference type="Pfam" id="PF08530">
    <property type="entry name" value="PepX_C"/>
    <property type="match status" value="1"/>
</dbReference>
<dbReference type="InterPro" id="IPR013736">
    <property type="entry name" value="Xaa-Pro_dipept_C"/>
</dbReference>
<dbReference type="SUPFAM" id="SSF53474">
    <property type="entry name" value="alpha/beta-Hydrolases"/>
    <property type="match status" value="1"/>
</dbReference>
<dbReference type="NCBIfam" id="TIGR00976">
    <property type="entry name" value="CocE_NonD"/>
    <property type="match status" value="2"/>
</dbReference>
<keyword evidence="6" id="KW-1185">Reference proteome</keyword>
<accession>A0A512M4J2</accession>